<dbReference type="OrthoDB" id="2309542at2"/>
<dbReference type="Pfam" id="PF12802">
    <property type="entry name" value="MarR_2"/>
    <property type="match status" value="1"/>
</dbReference>
<dbReference type="Proteomes" id="UP000051581">
    <property type="component" value="Unassembled WGS sequence"/>
</dbReference>
<evidence type="ECO:0000313" key="5">
    <source>
        <dbReference type="Proteomes" id="UP000051581"/>
    </source>
</evidence>
<dbReference type="PROSITE" id="PS50995">
    <property type="entry name" value="HTH_MARR_2"/>
    <property type="match status" value="1"/>
</dbReference>
<protein>
    <submittedName>
        <fullName evidence="4">Regulatory protein MarR</fullName>
    </submittedName>
</protein>
<evidence type="ECO:0000256" key="1">
    <source>
        <dbReference type="ARBA" id="ARBA00023015"/>
    </source>
</evidence>
<gene>
    <name evidence="4" type="ORF">FD17_GL002340</name>
</gene>
<evidence type="ECO:0000259" key="3">
    <source>
        <dbReference type="PROSITE" id="PS50995"/>
    </source>
</evidence>
<accession>A0A0R1L6X9</accession>
<keyword evidence="5" id="KW-1185">Reference proteome</keyword>
<organism evidence="4 5">
    <name type="scientific">Lentilactobacillus sunkii DSM 19904</name>
    <dbReference type="NCBI Taxonomy" id="1423808"/>
    <lineage>
        <taxon>Bacteria</taxon>
        <taxon>Bacillati</taxon>
        <taxon>Bacillota</taxon>
        <taxon>Bacilli</taxon>
        <taxon>Lactobacillales</taxon>
        <taxon>Lactobacillaceae</taxon>
        <taxon>Lentilactobacillus</taxon>
    </lineage>
</organism>
<dbReference type="InterPro" id="IPR036390">
    <property type="entry name" value="WH_DNA-bd_sf"/>
</dbReference>
<dbReference type="SUPFAM" id="SSF46785">
    <property type="entry name" value="Winged helix' DNA-binding domain"/>
    <property type="match status" value="1"/>
</dbReference>
<feature type="domain" description="HTH marR-type" evidence="3">
    <location>
        <begin position="4"/>
        <end position="138"/>
    </location>
</feature>
<dbReference type="SMART" id="SM00347">
    <property type="entry name" value="HTH_MARR"/>
    <property type="match status" value="1"/>
</dbReference>
<dbReference type="GO" id="GO:0003700">
    <property type="term" value="F:DNA-binding transcription factor activity"/>
    <property type="evidence" value="ECO:0007669"/>
    <property type="project" value="InterPro"/>
</dbReference>
<dbReference type="InterPro" id="IPR039422">
    <property type="entry name" value="MarR/SlyA-like"/>
</dbReference>
<dbReference type="GO" id="GO:0006950">
    <property type="term" value="P:response to stress"/>
    <property type="evidence" value="ECO:0007669"/>
    <property type="project" value="TreeGrafter"/>
</dbReference>
<dbReference type="AlphaFoldDB" id="A0A0R1L6X9"/>
<keyword evidence="2" id="KW-0804">Transcription</keyword>
<dbReference type="InterPro" id="IPR000835">
    <property type="entry name" value="HTH_MarR-typ"/>
</dbReference>
<evidence type="ECO:0000313" key="4">
    <source>
        <dbReference type="EMBL" id="KRK88649.1"/>
    </source>
</evidence>
<dbReference type="PANTHER" id="PTHR33164:SF56">
    <property type="entry name" value="HTH-TYPE TRANSCRIPTIONAL REGULATOR MHQR"/>
    <property type="match status" value="1"/>
</dbReference>
<dbReference type="RefSeq" id="WP_057824622.1">
    <property type="nucleotide sequence ID" value="NZ_AZEA01000007.1"/>
</dbReference>
<sequence>MKDRNSVSSIIHQIAKLEESMINQQLHELNLNSDQAHTLRFIGDHSGTNQRAIATILGRSAASVSNLLKVLESRQLIEKRLSPDNDREKHISLTPQGQKTVKNVNHAFDIMDSRVDEALSAPDQVRKSLDKIYQHLVKKE</sequence>
<dbReference type="Gene3D" id="1.10.10.10">
    <property type="entry name" value="Winged helix-like DNA-binding domain superfamily/Winged helix DNA-binding domain"/>
    <property type="match status" value="1"/>
</dbReference>
<keyword evidence="1" id="KW-0805">Transcription regulation</keyword>
<dbReference type="InterPro" id="IPR036388">
    <property type="entry name" value="WH-like_DNA-bd_sf"/>
</dbReference>
<name>A0A0R1L6X9_9LACO</name>
<dbReference type="PANTHER" id="PTHR33164">
    <property type="entry name" value="TRANSCRIPTIONAL REGULATOR, MARR FAMILY"/>
    <property type="match status" value="1"/>
</dbReference>
<dbReference type="EMBL" id="AZEA01000007">
    <property type="protein sequence ID" value="KRK88649.1"/>
    <property type="molecule type" value="Genomic_DNA"/>
</dbReference>
<dbReference type="PATRIC" id="fig|1423808.3.peg.2382"/>
<evidence type="ECO:0000256" key="2">
    <source>
        <dbReference type="ARBA" id="ARBA00023163"/>
    </source>
</evidence>
<reference evidence="4 5" key="1">
    <citation type="journal article" date="2015" name="Genome Announc.">
        <title>Expanding the biotechnology potential of lactobacilli through comparative genomics of 213 strains and associated genera.</title>
        <authorList>
            <person name="Sun Z."/>
            <person name="Harris H.M."/>
            <person name="McCann A."/>
            <person name="Guo C."/>
            <person name="Argimon S."/>
            <person name="Zhang W."/>
            <person name="Yang X."/>
            <person name="Jeffery I.B."/>
            <person name="Cooney J.C."/>
            <person name="Kagawa T.F."/>
            <person name="Liu W."/>
            <person name="Song Y."/>
            <person name="Salvetti E."/>
            <person name="Wrobel A."/>
            <person name="Rasinkangas P."/>
            <person name="Parkhill J."/>
            <person name="Rea M.C."/>
            <person name="O'Sullivan O."/>
            <person name="Ritari J."/>
            <person name="Douillard F.P."/>
            <person name="Paul Ross R."/>
            <person name="Yang R."/>
            <person name="Briner A.E."/>
            <person name="Felis G.E."/>
            <person name="de Vos W.M."/>
            <person name="Barrangou R."/>
            <person name="Klaenhammer T.R."/>
            <person name="Caufield P.W."/>
            <person name="Cui Y."/>
            <person name="Zhang H."/>
            <person name="O'Toole P.W."/>
        </authorList>
    </citation>
    <scope>NUCLEOTIDE SEQUENCE [LARGE SCALE GENOMIC DNA]</scope>
    <source>
        <strain evidence="4 5">DSM 19904</strain>
    </source>
</reference>
<comment type="caution">
    <text evidence="4">The sequence shown here is derived from an EMBL/GenBank/DDBJ whole genome shotgun (WGS) entry which is preliminary data.</text>
</comment>
<proteinExistence type="predicted"/>